<gene>
    <name evidence="1" type="ORF">L2E82_44055</name>
</gene>
<accession>A0ACB8ZQ69</accession>
<evidence type="ECO:0000313" key="2">
    <source>
        <dbReference type="Proteomes" id="UP001055811"/>
    </source>
</evidence>
<comment type="caution">
    <text evidence="1">The sequence shown here is derived from an EMBL/GenBank/DDBJ whole genome shotgun (WGS) entry which is preliminary data.</text>
</comment>
<reference evidence="1 2" key="2">
    <citation type="journal article" date="2022" name="Mol. Ecol. Resour.">
        <title>The genomes of chicory, endive, great burdock and yacon provide insights into Asteraceae paleo-polyploidization history and plant inulin production.</title>
        <authorList>
            <person name="Fan W."/>
            <person name="Wang S."/>
            <person name="Wang H."/>
            <person name="Wang A."/>
            <person name="Jiang F."/>
            <person name="Liu H."/>
            <person name="Zhao H."/>
            <person name="Xu D."/>
            <person name="Zhang Y."/>
        </authorList>
    </citation>
    <scope>NUCLEOTIDE SEQUENCE [LARGE SCALE GENOMIC DNA]</scope>
    <source>
        <strain evidence="2">cv. Punajuju</strain>
        <tissue evidence="1">Leaves</tissue>
    </source>
</reference>
<dbReference type="Proteomes" id="UP001055811">
    <property type="component" value="Linkage Group LG08"/>
</dbReference>
<sequence>MLIRIFIFTLLAFPVATLELKPGALIFCCKSIFNSFGIEFYFLLLLINIEQDGFSDIENEGGDLRSLVKIMDRCLETQL</sequence>
<dbReference type="EMBL" id="CM042016">
    <property type="protein sequence ID" value="KAI3699631.1"/>
    <property type="molecule type" value="Genomic_DNA"/>
</dbReference>
<protein>
    <submittedName>
        <fullName evidence="1">Uncharacterized protein</fullName>
    </submittedName>
</protein>
<reference evidence="2" key="1">
    <citation type="journal article" date="2022" name="Mol. Ecol. Resour.">
        <title>The genomes of chicory, endive, great burdock and yacon provide insights into Asteraceae palaeo-polyploidization history and plant inulin production.</title>
        <authorList>
            <person name="Fan W."/>
            <person name="Wang S."/>
            <person name="Wang H."/>
            <person name="Wang A."/>
            <person name="Jiang F."/>
            <person name="Liu H."/>
            <person name="Zhao H."/>
            <person name="Xu D."/>
            <person name="Zhang Y."/>
        </authorList>
    </citation>
    <scope>NUCLEOTIDE SEQUENCE [LARGE SCALE GENOMIC DNA]</scope>
    <source>
        <strain evidence="2">cv. Punajuju</strain>
    </source>
</reference>
<keyword evidence="2" id="KW-1185">Reference proteome</keyword>
<proteinExistence type="predicted"/>
<organism evidence="1 2">
    <name type="scientific">Cichorium intybus</name>
    <name type="common">Chicory</name>
    <dbReference type="NCBI Taxonomy" id="13427"/>
    <lineage>
        <taxon>Eukaryota</taxon>
        <taxon>Viridiplantae</taxon>
        <taxon>Streptophyta</taxon>
        <taxon>Embryophyta</taxon>
        <taxon>Tracheophyta</taxon>
        <taxon>Spermatophyta</taxon>
        <taxon>Magnoliopsida</taxon>
        <taxon>eudicotyledons</taxon>
        <taxon>Gunneridae</taxon>
        <taxon>Pentapetalae</taxon>
        <taxon>asterids</taxon>
        <taxon>campanulids</taxon>
        <taxon>Asterales</taxon>
        <taxon>Asteraceae</taxon>
        <taxon>Cichorioideae</taxon>
        <taxon>Cichorieae</taxon>
        <taxon>Cichoriinae</taxon>
        <taxon>Cichorium</taxon>
    </lineage>
</organism>
<evidence type="ECO:0000313" key="1">
    <source>
        <dbReference type="EMBL" id="KAI3699631.1"/>
    </source>
</evidence>
<name>A0ACB8ZQ69_CICIN</name>